<comment type="caution">
    <text evidence="3">The sequence shown here is derived from an EMBL/GenBank/DDBJ whole genome shotgun (WGS) entry which is preliminary data.</text>
</comment>
<sequence length="270" mass="29498">MRSSLLITVLPLVGAIPRSSPGERDVKTTVSKRGWSGHDVWNGDWNNHESNNWGDWSNWWPDWSWPGKPSKPNQPNQPNQPEQPTEPEQPGGDDSCEPDDGDEPAPPQDPTPTKPVETPGAPPTQPSPSPTQAPPPGGNGPDYINAANEILDLCELRHLAHDPKMETNAKKTCADANGQLKHEMNPGTMGQVMAQGECTAEGFKRSFAGGWLCEIPSLYKKQPNFCSTSPLAQGWNYQGQTGHAEILSNTKYTLMGCGCEDKIWTCDLAY</sequence>
<keyword evidence="2" id="KW-0732">Signal</keyword>
<evidence type="ECO:0000313" key="4">
    <source>
        <dbReference type="Proteomes" id="UP000031192"/>
    </source>
</evidence>
<proteinExistence type="predicted"/>
<evidence type="ECO:0008006" key="5">
    <source>
        <dbReference type="Google" id="ProtNLM"/>
    </source>
</evidence>
<feature type="region of interest" description="Disordered" evidence="1">
    <location>
        <begin position="59"/>
        <end position="145"/>
    </location>
</feature>
<name>A0A0B4GPV7_METGA</name>
<feature type="signal peptide" evidence="2">
    <location>
        <begin position="1"/>
        <end position="15"/>
    </location>
</feature>
<evidence type="ECO:0000313" key="3">
    <source>
        <dbReference type="EMBL" id="KID81782.1"/>
    </source>
</evidence>
<organism evidence="3 4">
    <name type="scientific">Metarhizium guizhouense (strain ARSEF 977)</name>
    <dbReference type="NCBI Taxonomy" id="1276136"/>
    <lineage>
        <taxon>Eukaryota</taxon>
        <taxon>Fungi</taxon>
        <taxon>Dikarya</taxon>
        <taxon>Ascomycota</taxon>
        <taxon>Pezizomycotina</taxon>
        <taxon>Sordariomycetes</taxon>
        <taxon>Hypocreomycetidae</taxon>
        <taxon>Hypocreales</taxon>
        <taxon>Clavicipitaceae</taxon>
        <taxon>Metarhizium</taxon>
    </lineage>
</organism>
<feature type="compositionally biased region" description="Low complexity" evidence="1">
    <location>
        <begin position="59"/>
        <end position="90"/>
    </location>
</feature>
<reference evidence="3 4" key="1">
    <citation type="journal article" date="2014" name="Proc. Natl. Acad. Sci. U.S.A.">
        <title>Trajectory and genomic determinants of fungal-pathogen speciation and host adaptation.</title>
        <authorList>
            <person name="Hu X."/>
            <person name="Xiao G."/>
            <person name="Zheng P."/>
            <person name="Shang Y."/>
            <person name="Su Y."/>
            <person name="Zhang X."/>
            <person name="Liu X."/>
            <person name="Zhan S."/>
            <person name="St Leger R.J."/>
            <person name="Wang C."/>
        </authorList>
    </citation>
    <scope>NUCLEOTIDE SEQUENCE [LARGE SCALE GENOMIC DNA]</scope>
    <source>
        <strain evidence="3 4">ARSEF 977</strain>
    </source>
</reference>
<dbReference type="HOGENOM" id="CLU_064113_0_0_1"/>
<dbReference type="AlphaFoldDB" id="A0A0B4GPV7"/>
<protein>
    <recommendedName>
        <fullName evidence="5">SCP domain-containing protein</fullName>
    </recommendedName>
</protein>
<feature type="compositionally biased region" description="Pro residues" evidence="1">
    <location>
        <begin position="104"/>
        <end position="113"/>
    </location>
</feature>
<gene>
    <name evidence="3" type="ORF">MGU_10883</name>
</gene>
<feature type="chain" id="PRO_5012610394" description="SCP domain-containing protein" evidence="2">
    <location>
        <begin position="16"/>
        <end position="270"/>
    </location>
</feature>
<dbReference type="Proteomes" id="UP000031192">
    <property type="component" value="Unassembled WGS sequence"/>
</dbReference>
<accession>A0A0B4GPV7</accession>
<feature type="compositionally biased region" description="Acidic residues" evidence="1">
    <location>
        <begin position="94"/>
        <end position="103"/>
    </location>
</feature>
<keyword evidence="4" id="KW-1185">Reference proteome</keyword>
<evidence type="ECO:0000256" key="1">
    <source>
        <dbReference type="SAM" id="MobiDB-lite"/>
    </source>
</evidence>
<dbReference type="EMBL" id="AZNH01000121">
    <property type="protein sequence ID" value="KID81782.1"/>
    <property type="molecule type" value="Genomic_DNA"/>
</dbReference>
<feature type="compositionally biased region" description="Pro residues" evidence="1">
    <location>
        <begin position="120"/>
        <end position="138"/>
    </location>
</feature>
<evidence type="ECO:0000256" key="2">
    <source>
        <dbReference type="SAM" id="SignalP"/>
    </source>
</evidence>